<dbReference type="SUPFAM" id="SSF53597">
    <property type="entry name" value="Dihydrofolate reductase-like"/>
    <property type="match status" value="1"/>
</dbReference>
<evidence type="ECO:0000256" key="2">
    <source>
        <dbReference type="ARBA" id="ARBA00022857"/>
    </source>
</evidence>
<dbReference type="PANTHER" id="PTHR38011:SF7">
    <property type="entry name" value="2,5-DIAMINO-6-RIBOSYLAMINO-4(3H)-PYRIMIDINONE 5'-PHOSPHATE REDUCTASE"/>
    <property type="match status" value="1"/>
</dbReference>
<evidence type="ECO:0000256" key="1">
    <source>
        <dbReference type="ARBA" id="ARBA00005104"/>
    </source>
</evidence>
<evidence type="ECO:0000313" key="6">
    <source>
        <dbReference type="Proteomes" id="UP000509638"/>
    </source>
</evidence>
<dbReference type="PANTHER" id="PTHR38011">
    <property type="entry name" value="DIHYDROFOLATE REDUCTASE FAMILY PROTEIN (AFU_ORTHOLOGUE AFUA_8G06820)"/>
    <property type="match status" value="1"/>
</dbReference>
<dbReference type="Gene3D" id="3.40.430.10">
    <property type="entry name" value="Dihydrofolate Reductase, subunit A"/>
    <property type="match status" value="1"/>
</dbReference>
<dbReference type="Pfam" id="PF01872">
    <property type="entry name" value="RibD_C"/>
    <property type="match status" value="1"/>
</dbReference>
<name>A0A7D5JF37_9MICO</name>
<keyword evidence="2" id="KW-0521">NADP</keyword>
<dbReference type="InterPro" id="IPR050765">
    <property type="entry name" value="Riboflavin_Biosynth_HTPR"/>
</dbReference>
<sequence>MLPATGESGDTATEAGRHWLAGRYRREPGSYVRVNMVTTLTGAAAGGDGTSDSITSPTDRSILGMIRRDADVVVVGAASVRAEGYVVPRSAALAIVSRTGRLDGHRLDAADADRVVVVIPASVEADLPPGVAVVRAGPGPDLTPGEIIAALRARGWTRLVCEGGPTLVSQFAAAGVVDEYCVTVAPRITPVAQTLMTVTDGIDTTVTGALMDEAGFSYLRLRAAGRPSRG</sequence>
<proteinExistence type="predicted"/>
<dbReference type="InterPro" id="IPR002734">
    <property type="entry name" value="RibDG_C"/>
</dbReference>
<protein>
    <submittedName>
        <fullName evidence="5">Dihydrofolate reductase family protein</fullName>
    </submittedName>
</protein>
<evidence type="ECO:0000256" key="3">
    <source>
        <dbReference type="ARBA" id="ARBA00023002"/>
    </source>
</evidence>
<dbReference type="Proteomes" id="UP000509638">
    <property type="component" value="Chromosome"/>
</dbReference>
<evidence type="ECO:0000313" key="5">
    <source>
        <dbReference type="EMBL" id="QLD13380.1"/>
    </source>
</evidence>
<keyword evidence="3" id="KW-0560">Oxidoreductase</keyword>
<feature type="domain" description="Bacterial bifunctional deaminase-reductase C-terminal" evidence="4">
    <location>
        <begin position="31"/>
        <end position="189"/>
    </location>
</feature>
<organism evidence="5 6">
    <name type="scientific">Microbacterium oleivorans</name>
    <dbReference type="NCBI Taxonomy" id="273677"/>
    <lineage>
        <taxon>Bacteria</taxon>
        <taxon>Bacillati</taxon>
        <taxon>Actinomycetota</taxon>
        <taxon>Actinomycetes</taxon>
        <taxon>Micrococcales</taxon>
        <taxon>Microbacteriaceae</taxon>
        <taxon>Microbacterium</taxon>
    </lineage>
</organism>
<dbReference type="EMBL" id="CP058316">
    <property type="protein sequence ID" value="QLD13380.1"/>
    <property type="molecule type" value="Genomic_DNA"/>
</dbReference>
<reference evidence="5 6" key="1">
    <citation type="submission" date="2020-06" db="EMBL/GenBank/DDBJ databases">
        <authorList>
            <person name="Jo H."/>
        </authorList>
    </citation>
    <scope>NUCLEOTIDE SEQUENCE [LARGE SCALE GENOMIC DNA]</scope>
    <source>
        <strain evidence="5 6">I46</strain>
    </source>
</reference>
<accession>A0A7D5JF37</accession>
<comment type="pathway">
    <text evidence="1">Cofactor biosynthesis; riboflavin biosynthesis.</text>
</comment>
<gene>
    <name evidence="5" type="ORF">HW566_15190</name>
</gene>
<dbReference type="GO" id="GO:0008703">
    <property type="term" value="F:5-amino-6-(5-phosphoribosylamino)uracil reductase activity"/>
    <property type="evidence" value="ECO:0007669"/>
    <property type="project" value="InterPro"/>
</dbReference>
<dbReference type="InterPro" id="IPR024072">
    <property type="entry name" value="DHFR-like_dom_sf"/>
</dbReference>
<dbReference type="GO" id="GO:0009231">
    <property type="term" value="P:riboflavin biosynthetic process"/>
    <property type="evidence" value="ECO:0007669"/>
    <property type="project" value="InterPro"/>
</dbReference>
<dbReference type="AlphaFoldDB" id="A0A7D5JF37"/>
<evidence type="ECO:0000259" key="4">
    <source>
        <dbReference type="Pfam" id="PF01872"/>
    </source>
</evidence>